<evidence type="ECO:0000256" key="1">
    <source>
        <dbReference type="ARBA" id="ARBA00006484"/>
    </source>
</evidence>
<dbReference type="AlphaFoldDB" id="A0ABD5RV14"/>
<proteinExistence type="inferred from homology"/>
<keyword evidence="3" id="KW-1185">Reference proteome</keyword>
<dbReference type="FunFam" id="3.40.50.720:FF:000084">
    <property type="entry name" value="Short-chain dehydrogenase reductase"/>
    <property type="match status" value="1"/>
</dbReference>
<dbReference type="InterPro" id="IPR036291">
    <property type="entry name" value="NAD(P)-bd_dom_sf"/>
</dbReference>
<evidence type="ECO:0000313" key="2">
    <source>
        <dbReference type="EMBL" id="MFC5973990.1"/>
    </source>
</evidence>
<dbReference type="PANTHER" id="PTHR42760:SF135">
    <property type="entry name" value="BLL7886 PROTEIN"/>
    <property type="match status" value="1"/>
</dbReference>
<dbReference type="InterPro" id="IPR002347">
    <property type="entry name" value="SDR_fam"/>
</dbReference>
<sequence>MMGRLAGKTAIITGACSGIGFGIAEAYVDEGARVAIFDVETDDFESVNAQLDGETLTVECDVMDSNDVQSAVDRVLDEWGQIDIVVNNAGIVVRNNIENTTDEEMELVLDVDLKGVMRVTRAAMPALRESGGSIINISSAAAEGGVANLSAYSAAKGGVSSLTRQLAADYGEDGVNVNAIAPGTAKTPINEAVREKDPEWEAEIASKIPLGRLATPQDMQGPAVFLASEEGAYVSGQILLVDGGRTAQSR</sequence>
<gene>
    <name evidence="2" type="ORF">ACFPYI_21935</name>
</gene>
<dbReference type="SUPFAM" id="SSF51735">
    <property type="entry name" value="NAD(P)-binding Rossmann-fold domains"/>
    <property type="match status" value="1"/>
</dbReference>
<evidence type="ECO:0000313" key="3">
    <source>
        <dbReference type="Proteomes" id="UP001596099"/>
    </source>
</evidence>
<comment type="caution">
    <text evidence="2">The sequence shown here is derived from an EMBL/GenBank/DDBJ whole genome shotgun (WGS) entry which is preliminary data.</text>
</comment>
<protein>
    <submittedName>
        <fullName evidence="2">SDR family NAD(P)-dependent oxidoreductase</fullName>
        <ecNumber evidence="2">1.1.1.-</ecNumber>
    </submittedName>
</protein>
<dbReference type="GO" id="GO:0016491">
    <property type="term" value="F:oxidoreductase activity"/>
    <property type="evidence" value="ECO:0007669"/>
    <property type="project" value="UniProtKB-KW"/>
</dbReference>
<keyword evidence="2" id="KW-0560">Oxidoreductase</keyword>
<organism evidence="2 3">
    <name type="scientific">Halomarina salina</name>
    <dbReference type="NCBI Taxonomy" id="1872699"/>
    <lineage>
        <taxon>Archaea</taxon>
        <taxon>Methanobacteriati</taxon>
        <taxon>Methanobacteriota</taxon>
        <taxon>Stenosarchaea group</taxon>
        <taxon>Halobacteria</taxon>
        <taxon>Halobacteriales</taxon>
        <taxon>Natronomonadaceae</taxon>
        <taxon>Halomarina</taxon>
    </lineage>
</organism>
<dbReference type="EC" id="1.1.1.-" evidence="2"/>
<dbReference type="EMBL" id="JBHSQH010000009">
    <property type="protein sequence ID" value="MFC5973990.1"/>
    <property type="molecule type" value="Genomic_DNA"/>
</dbReference>
<dbReference type="PRINTS" id="PR00081">
    <property type="entry name" value="GDHRDH"/>
</dbReference>
<dbReference type="RefSeq" id="WP_247421042.1">
    <property type="nucleotide sequence ID" value="NZ_JALLGW010000004.1"/>
</dbReference>
<comment type="similarity">
    <text evidence="1">Belongs to the short-chain dehydrogenases/reductases (SDR) family.</text>
</comment>
<reference evidence="2 3" key="1">
    <citation type="journal article" date="2019" name="Int. J. Syst. Evol. Microbiol.">
        <title>The Global Catalogue of Microorganisms (GCM) 10K type strain sequencing project: providing services to taxonomists for standard genome sequencing and annotation.</title>
        <authorList>
            <consortium name="The Broad Institute Genomics Platform"/>
            <consortium name="The Broad Institute Genome Sequencing Center for Infectious Disease"/>
            <person name="Wu L."/>
            <person name="Ma J."/>
        </authorList>
    </citation>
    <scope>NUCLEOTIDE SEQUENCE [LARGE SCALE GENOMIC DNA]</scope>
    <source>
        <strain evidence="2 3">CGMCC 1.12543</strain>
    </source>
</reference>
<dbReference type="Proteomes" id="UP001596099">
    <property type="component" value="Unassembled WGS sequence"/>
</dbReference>
<dbReference type="Pfam" id="PF13561">
    <property type="entry name" value="adh_short_C2"/>
    <property type="match status" value="1"/>
</dbReference>
<dbReference type="InterPro" id="IPR020904">
    <property type="entry name" value="Sc_DH/Rdtase_CS"/>
</dbReference>
<dbReference type="NCBIfam" id="NF005559">
    <property type="entry name" value="PRK07231.1"/>
    <property type="match status" value="1"/>
</dbReference>
<name>A0ABD5RV14_9EURY</name>
<accession>A0ABD5RV14</accession>
<dbReference type="PRINTS" id="PR00080">
    <property type="entry name" value="SDRFAMILY"/>
</dbReference>
<dbReference type="PROSITE" id="PS00061">
    <property type="entry name" value="ADH_SHORT"/>
    <property type="match status" value="1"/>
</dbReference>
<dbReference type="Gene3D" id="3.40.50.720">
    <property type="entry name" value="NAD(P)-binding Rossmann-like Domain"/>
    <property type="match status" value="1"/>
</dbReference>
<dbReference type="PANTHER" id="PTHR42760">
    <property type="entry name" value="SHORT-CHAIN DEHYDROGENASES/REDUCTASES FAMILY MEMBER"/>
    <property type="match status" value="1"/>
</dbReference>